<dbReference type="InterPro" id="IPR011006">
    <property type="entry name" value="CheY-like_superfamily"/>
</dbReference>
<keyword evidence="1" id="KW-0378">Hydrolase</keyword>
<protein>
    <submittedName>
        <fullName evidence="5">Mycobacterial persistence regulator A</fullName>
    </submittedName>
    <submittedName>
        <fullName evidence="4">Response regulator</fullName>
    </submittedName>
</protein>
<dbReference type="Proteomes" id="UP000310719">
    <property type="component" value="Chromosome"/>
</dbReference>
<dbReference type="SMART" id="SM00448">
    <property type="entry name" value="REC"/>
    <property type="match status" value="1"/>
</dbReference>
<dbReference type="EMBL" id="PDLK01000002">
    <property type="protein sequence ID" value="PHH04416.1"/>
    <property type="molecule type" value="Genomic_DNA"/>
</dbReference>
<dbReference type="InterPro" id="IPR001789">
    <property type="entry name" value="Sig_transdc_resp-reg_receiver"/>
</dbReference>
<dbReference type="Pfam" id="PF00072">
    <property type="entry name" value="Response_reg"/>
    <property type="match status" value="1"/>
</dbReference>
<dbReference type="STRING" id="83655.APT61_10135"/>
<evidence type="ECO:0000313" key="7">
    <source>
        <dbReference type="Proteomes" id="UP000310719"/>
    </source>
</evidence>
<dbReference type="SMART" id="SM00331">
    <property type="entry name" value="PP2C_SIG"/>
    <property type="match status" value="1"/>
</dbReference>
<dbReference type="AlphaFoldDB" id="A0A4U9HWX2"/>
<dbReference type="PROSITE" id="PS50110">
    <property type="entry name" value="RESPONSE_REGULATORY"/>
    <property type="match status" value="1"/>
</dbReference>
<evidence type="ECO:0000313" key="4">
    <source>
        <dbReference type="EMBL" id="PHH04416.1"/>
    </source>
</evidence>
<gene>
    <name evidence="5" type="primary">mprA</name>
    <name evidence="4" type="ORF">CRX53_10740</name>
    <name evidence="5" type="ORF">NCTC13032_03800</name>
</gene>
<reference evidence="4" key="2">
    <citation type="submission" date="2017-09" db="EMBL/GenBank/DDBJ databases">
        <title>FDA dAtabase for Regulatory Grade micrObial Sequences (FDA-ARGOS): Supporting development and validation of Infectious Disease Dx tests.</title>
        <authorList>
            <person name="Minogue T."/>
            <person name="Wolcott M."/>
            <person name="Wasieloski L."/>
            <person name="Aguilar W."/>
            <person name="Moore D."/>
            <person name="Tallon L.J."/>
            <person name="Sadzewicz L."/>
            <person name="Ott S."/>
            <person name="Zhao X."/>
            <person name="Nagaraj S."/>
            <person name="Vavikolanu K."/>
            <person name="Aluvathingal J."/>
            <person name="Nadendla S."/>
            <person name="Sichtig H."/>
        </authorList>
    </citation>
    <scope>NUCLEOTIDE SEQUENCE</scope>
    <source>
        <strain evidence="4">FDAARGOS_404</strain>
    </source>
</reference>
<evidence type="ECO:0000259" key="3">
    <source>
        <dbReference type="PROSITE" id="PS50110"/>
    </source>
</evidence>
<reference evidence="6" key="1">
    <citation type="submission" date="2017-09" db="EMBL/GenBank/DDBJ databases">
        <title>FDA dAtabase for Regulatory Grade micrObial Sequences (FDA-ARGOS): Supporting development and validation of Infectious Disease Dx tests.</title>
        <authorList>
            <person name="Minogue T."/>
            <person name="Wolcott M."/>
            <person name="Wasieloski L."/>
            <person name="Aguilar W."/>
            <person name="Moore D."/>
            <person name="Tallon L."/>
            <person name="Sadzewicz L."/>
            <person name="Ott S."/>
            <person name="Zhao X."/>
            <person name="Nagaraj S."/>
            <person name="Vavikolanu K."/>
            <person name="Aluvathingal J."/>
            <person name="Nadendla S."/>
            <person name="Sichtig H."/>
        </authorList>
    </citation>
    <scope>NUCLEOTIDE SEQUENCE [LARGE SCALE GENOMIC DNA]</scope>
    <source>
        <strain evidence="6">FDAARGOS_404</strain>
    </source>
</reference>
<proteinExistence type="predicted"/>
<dbReference type="Gene3D" id="3.60.40.10">
    <property type="entry name" value="PPM-type phosphatase domain"/>
    <property type="match status" value="1"/>
</dbReference>
<dbReference type="Pfam" id="PF07228">
    <property type="entry name" value="SpoIIE"/>
    <property type="match status" value="1"/>
</dbReference>
<accession>A0A4U9HWX2</accession>
<dbReference type="PANTHER" id="PTHR43156">
    <property type="entry name" value="STAGE II SPORULATION PROTEIN E-RELATED"/>
    <property type="match status" value="1"/>
</dbReference>
<dbReference type="InterPro" id="IPR052016">
    <property type="entry name" value="Bact_Sigma-Reg"/>
</dbReference>
<dbReference type="InterPro" id="IPR001932">
    <property type="entry name" value="PPM-type_phosphatase-like_dom"/>
</dbReference>
<dbReference type="InterPro" id="IPR036457">
    <property type="entry name" value="PPM-type-like_dom_sf"/>
</dbReference>
<dbReference type="GO" id="GO:0016791">
    <property type="term" value="F:phosphatase activity"/>
    <property type="evidence" value="ECO:0007669"/>
    <property type="project" value="TreeGrafter"/>
</dbReference>
<feature type="domain" description="Response regulatory" evidence="3">
    <location>
        <begin position="5"/>
        <end position="121"/>
    </location>
</feature>
<dbReference type="Proteomes" id="UP000222768">
    <property type="component" value="Unassembled WGS sequence"/>
</dbReference>
<sequence length="402" mass="44273">MSAQHVLIVEDSPVYRRLLARMLAQWGYTVSEAENGVAALDILANQPVSLVISDWEMPEMDGLSLCREIRSRQFGHYVYVILLTAREAPDDLTLGFDAGADDFLSKPVEQSELRARLHAGARVLSLESTLAARNARLSEALRQIEQDLEVAARIQQSVLPAHQQRHQDYFSDWIFLPSAWVSGDIFNVFPLDNHLGFYCVDVSGHGVGAAMMSLAVARQFLHGRAVERFLFTADNEVASPAEVVRILNGRFCSDEVEIVSYFTMIYGVIDLATGEGRLCQAGHPTPFIVTQEGEARTVGNGGAPVGLMPDLCWTDVNFSLAAGERLCLFSDGITECENLVGEQFGQMRLQASLQAGAGLTLNELLPQFARHLVHWRSGDNKEPLAMADDVSLLVIERTGEEP</sequence>
<dbReference type="CDD" id="cd17546">
    <property type="entry name" value="REC_hyHK_CKI1_RcsC-like"/>
    <property type="match status" value="1"/>
</dbReference>
<evidence type="ECO:0000256" key="1">
    <source>
        <dbReference type="ARBA" id="ARBA00022801"/>
    </source>
</evidence>
<dbReference type="Gene3D" id="3.40.50.2300">
    <property type="match status" value="1"/>
</dbReference>
<dbReference type="SUPFAM" id="SSF52172">
    <property type="entry name" value="CheY-like"/>
    <property type="match status" value="1"/>
</dbReference>
<feature type="modified residue" description="4-aspartylphosphate" evidence="2">
    <location>
        <position position="54"/>
    </location>
</feature>
<evidence type="ECO:0000256" key="2">
    <source>
        <dbReference type="PROSITE-ProRule" id="PRU00169"/>
    </source>
</evidence>
<dbReference type="PANTHER" id="PTHR43156:SF2">
    <property type="entry name" value="STAGE II SPORULATION PROTEIN E"/>
    <property type="match status" value="1"/>
</dbReference>
<evidence type="ECO:0000313" key="5">
    <source>
        <dbReference type="EMBL" id="VTP68910.1"/>
    </source>
</evidence>
<dbReference type="RefSeq" id="WP_032611014.1">
    <property type="nucleotide sequence ID" value="NZ_CP083630.1"/>
</dbReference>
<reference evidence="5 7" key="3">
    <citation type="submission" date="2019-05" db="EMBL/GenBank/DDBJ databases">
        <authorList>
            <consortium name="Pathogen Informatics"/>
        </authorList>
    </citation>
    <scope>NUCLEOTIDE SEQUENCE [LARGE SCALE GENOMIC DNA]</scope>
    <source>
        <strain evidence="5 7">NCTC13032</strain>
    </source>
</reference>
<evidence type="ECO:0000313" key="6">
    <source>
        <dbReference type="Proteomes" id="UP000222768"/>
    </source>
</evidence>
<organism evidence="5 7">
    <name type="scientific">Leclercia adecarboxylata</name>
    <dbReference type="NCBI Taxonomy" id="83655"/>
    <lineage>
        <taxon>Bacteria</taxon>
        <taxon>Pseudomonadati</taxon>
        <taxon>Pseudomonadota</taxon>
        <taxon>Gammaproteobacteria</taxon>
        <taxon>Enterobacterales</taxon>
        <taxon>Enterobacteriaceae</taxon>
        <taxon>Leclercia</taxon>
    </lineage>
</organism>
<dbReference type="EMBL" id="LR590464">
    <property type="protein sequence ID" value="VTP68910.1"/>
    <property type="molecule type" value="Genomic_DNA"/>
</dbReference>
<keyword evidence="2" id="KW-0597">Phosphoprotein</keyword>
<name>A0A4U9HWX2_9ENTR</name>
<dbReference type="GO" id="GO:0000160">
    <property type="term" value="P:phosphorelay signal transduction system"/>
    <property type="evidence" value="ECO:0007669"/>
    <property type="project" value="InterPro"/>
</dbReference>